<dbReference type="PROSITE" id="PS50113">
    <property type="entry name" value="PAC"/>
    <property type="match status" value="1"/>
</dbReference>
<dbReference type="SUPFAM" id="SSF55785">
    <property type="entry name" value="PYP-like sensor domain (PAS domain)"/>
    <property type="match status" value="2"/>
</dbReference>
<dbReference type="Pfam" id="PF00989">
    <property type="entry name" value="PAS"/>
    <property type="match status" value="1"/>
</dbReference>
<dbReference type="PANTHER" id="PTHR44757">
    <property type="entry name" value="DIGUANYLATE CYCLASE DGCP"/>
    <property type="match status" value="1"/>
</dbReference>
<dbReference type="InterPro" id="IPR013656">
    <property type="entry name" value="PAS_4"/>
</dbReference>
<dbReference type="PANTHER" id="PTHR44757:SF2">
    <property type="entry name" value="BIOFILM ARCHITECTURE MAINTENANCE PROTEIN MBAA"/>
    <property type="match status" value="1"/>
</dbReference>
<sequence>MANRRSLALKYSEAKYRTIIETTQEGVWVLDKTDHTSFVNQQMAKMLGYSVTDMLGMSFLDLIDTEGSSMAEIYLNQRHQGIMGQHRAHLCHRDGKVVWVLVSATPLFDDMGQYDGCIKLVTDITHMVEIQEALQTSEAQLASVLNSSLDGIMAFRSLRDETGEIADFIWLLTNPTAGKLVGRSPQKLIGKQLLEEMPGNQTDGLFDALVQVVESGEPFQYEFHYQHDGIDCWFENVAVKLGDGFAVTFRDVTRTKQSEKALQQVNQELEQRLDDLKQRHQEMVILGEINEFLQACNNVDEAYEAIARPVAPYSSQSVRVVCLEPVVPATGLKMWLGGGLICIQQLILTLSIVGDCAGVVPMK</sequence>
<evidence type="ECO:0000259" key="3">
    <source>
        <dbReference type="PROSITE" id="PS50113"/>
    </source>
</evidence>
<gene>
    <name evidence="4" type="ORF">AAEJ74_21665</name>
</gene>
<dbReference type="CDD" id="cd00130">
    <property type="entry name" value="PAS"/>
    <property type="match status" value="2"/>
</dbReference>
<dbReference type="Proteomes" id="UP001387447">
    <property type="component" value="Unassembled WGS sequence"/>
</dbReference>
<dbReference type="PROSITE" id="PS50112">
    <property type="entry name" value="PAS"/>
    <property type="match status" value="1"/>
</dbReference>
<organism evidence="4 5">
    <name type="scientific">Limnospira fusiformis PMC 851.14</name>
    <dbReference type="NCBI Taxonomy" id="2219512"/>
    <lineage>
        <taxon>Bacteria</taxon>
        <taxon>Bacillati</taxon>
        <taxon>Cyanobacteriota</taxon>
        <taxon>Cyanophyceae</taxon>
        <taxon>Oscillatoriophycideae</taxon>
        <taxon>Oscillatoriales</taxon>
        <taxon>Sirenicapillariaceae</taxon>
        <taxon>Limnospira</taxon>
    </lineage>
</organism>
<dbReference type="InterPro" id="IPR035965">
    <property type="entry name" value="PAS-like_dom_sf"/>
</dbReference>
<dbReference type="InterPro" id="IPR000700">
    <property type="entry name" value="PAS-assoc_C"/>
</dbReference>
<feature type="coiled-coil region" evidence="1">
    <location>
        <begin position="252"/>
        <end position="286"/>
    </location>
</feature>
<dbReference type="SMART" id="SM00086">
    <property type="entry name" value="PAC"/>
    <property type="match status" value="1"/>
</dbReference>
<proteinExistence type="predicted"/>
<reference evidence="4 5" key="1">
    <citation type="journal article" date="2024" name="Front. Microbiol.">
        <title>Transcriptomic insights into the dominance of two phototrophs throughout the water column of a tropical hypersaline-alkaline crater lake (Dziani Dzaha, Mayotte).</title>
        <authorList>
            <person name="Duperron S."/>
            <person name="Halary S."/>
            <person name="Bouly J.-P."/>
            <person name="Roussel T."/>
            <person name="Hugoni M."/>
            <person name="Bruto M."/>
            <person name="Oger P."/>
            <person name="Duval C."/>
            <person name="Woo A."/>
            <person name="Jezequiel D."/>
            <person name="Ader M."/>
            <person name="Leboulanger C."/>
            <person name="Agogue H."/>
            <person name="Grossi V."/>
            <person name="Trousselier M."/>
            <person name="Bernard C."/>
        </authorList>
    </citation>
    <scope>NUCLEOTIDE SEQUENCE [LARGE SCALE GENOMIC DNA]</scope>
    <source>
        <strain evidence="4 5">PMC 851.14</strain>
    </source>
</reference>
<dbReference type="InterPro" id="IPR001610">
    <property type="entry name" value="PAC"/>
</dbReference>
<dbReference type="EMBL" id="JBBWYZ010000020">
    <property type="protein sequence ID" value="MEK9514212.1"/>
    <property type="molecule type" value="Genomic_DNA"/>
</dbReference>
<dbReference type="InterPro" id="IPR013767">
    <property type="entry name" value="PAS_fold"/>
</dbReference>
<keyword evidence="5" id="KW-1185">Reference proteome</keyword>
<evidence type="ECO:0000259" key="2">
    <source>
        <dbReference type="PROSITE" id="PS50112"/>
    </source>
</evidence>
<dbReference type="InterPro" id="IPR052155">
    <property type="entry name" value="Biofilm_reg_signaling"/>
</dbReference>
<dbReference type="SMART" id="SM00091">
    <property type="entry name" value="PAS"/>
    <property type="match status" value="2"/>
</dbReference>
<feature type="domain" description="PAS" evidence="2">
    <location>
        <begin position="12"/>
        <end position="66"/>
    </location>
</feature>
<dbReference type="InterPro" id="IPR000014">
    <property type="entry name" value="PAS"/>
</dbReference>
<feature type="domain" description="PAC" evidence="3">
    <location>
        <begin position="84"/>
        <end position="136"/>
    </location>
</feature>
<dbReference type="Gene3D" id="3.30.450.20">
    <property type="entry name" value="PAS domain"/>
    <property type="match status" value="2"/>
</dbReference>
<dbReference type="Pfam" id="PF08448">
    <property type="entry name" value="PAS_4"/>
    <property type="match status" value="1"/>
</dbReference>
<comment type="caution">
    <text evidence="4">The sequence shown here is derived from an EMBL/GenBank/DDBJ whole genome shotgun (WGS) entry which is preliminary data.</text>
</comment>
<evidence type="ECO:0000313" key="5">
    <source>
        <dbReference type="Proteomes" id="UP001387447"/>
    </source>
</evidence>
<protein>
    <submittedName>
        <fullName evidence="4">PAS domain S-box protein</fullName>
    </submittedName>
</protein>
<keyword evidence="1" id="KW-0175">Coiled coil</keyword>
<accession>A0ABU9ES37</accession>
<evidence type="ECO:0000256" key="1">
    <source>
        <dbReference type="SAM" id="Coils"/>
    </source>
</evidence>
<name>A0ABU9ES37_LIMFS</name>
<dbReference type="RefSeq" id="WP_368663215.1">
    <property type="nucleotide sequence ID" value="NZ_JBBWYZ010000020.1"/>
</dbReference>
<evidence type="ECO:0000313" key="4">
    <source>
        <dbReference type="EMBL" id="MEK9514212.1"/>
    </source>
</evidence>
<dbReference type="NCBIfam" id="TIGR00229">
    <property type="entry name" value="sensory_box"/>
    <property type="match status" value="2"/>
</dbReference>